<evidence type="ECO:0000256" key="3">
    <source>
        <dbReference type="PROSITE-ProRule" id="PRU00176"/>
    </source>
</evidence>
<dbReference type="Gene3D" id="3.30.70.330">
    <property type="match status" value="3"/>
</dbReference>
<dbReference type="InterPro" id="IPR035979">
    <property type="entry name" value="RBD_domain_sf"/>
</dbReference>
<dbReference type="Pfam" id="PF00076">
    <property type="entry name" value="RRM_1"/>
    <property type="match status" value="1"/>
</dbReference>
<dbReference type="CDD" id="cd00590">
    <property type="entry name" value="RRM_SF"/>
    <property type="match status" value="2"/>
</dbReference>
<evidence type="ECO:0000313" key="6">
    <source>
        <dbReference type="EMBL" id="KXS19991.1"/>
    </source>
</evidence>
<feature type="domain" description="RRM" evidence="5">
    <location>
        <begin position="333"/>
        <end position="405"/>
    </location>
</feature>
<feature type="compositionally biased region" description="Basic and acidic residues" evidence="4">
    <location>
        <begin position="168"/>
        <end position="182"/>
    </location>
</feature>
<feature type="compositionally biased region" description="Basic residues" evidence="4">
    <location>
        <begin position="211"/>
        <end position="225"/>
    </location>
</feature>
<feature type="compositionally biased region" description="Basic and acidic residues" evidence="4">
    <location>
        <begin position="128"/>
        <end position="152"/>
    </location>
</feature>
<proteinExistence type="predicted"/>
<accession>A0A139ATD4</accession>
<gene>
    <name evidence="6" type="ORF">M427DRAFT_66618</name>
</gene>
<dbReference type="PANTHER" id="PTHR24012">
    <property type="entry name" value="RNA BINDING PROTEIN"/>
    <property type="match status" value="1"/>
</dbReference>
<feature type="compositionally biased region" description="Polar residues" evidence="4">
    <location>
        <begin position="154"/>
        <end position="164"/>
    </location>
</feature>
<keyword evidence="1" id="KW-0677">Repeat</keyword>
<feature type="compositionally biased region" description="Basic residues" evidence="4">
    <location>
        <begin position="232"/>
        <end position="242"/>
    </location>
</feature>
<protein>
    <recommendedName>
        <fullName evidence="5">RRM domain-containing protein</fullName>
    </recommendedName>
</protein>
<reference evidence="6 7" key="1">
    <citation type="journal article" date="2015" name="Genome Biol. Evol.">
        <title>Phylogenomic analyses indicate that early fungi evolved digesting cell walls of algal ancestors of land plants.</title>
        <authorList>
            <person name="Chang Y."/>
            <person name="Wang S."/>
            <person name="Sekimoto S."/>
            <person name="Aerts A.L."/>
            <person name="Choi C."/>
            <person name="Clum A."/>
            <person name="LaButti K.M."/>
            <person name="Lindquist E.A."/>
            <person name="Yee Ngan C."/>
            <person name="Ohm R.A."/>
            <person name="Salamov A.A."/>
            <person name="Grigoriev I.V."/>
            <person name="Spatafora J.W."/>
            <person name="Berbee M.L."/>
        </authorList>
    </citation>
    <scope>NUCLEOTIDE SEQUENCE [LARGE SCALE GENOMIC DNA]</scope>
    <source>
        <strain evidence="6 7">JEL478</strain>
    </source>
</reference>
<keyword evidence="7" id="KW-1185">Reference proteome</keyword>
<feature type="domain" description="RRM" evidence="5">
    <location>
        <begin position="434"/>
        <end position="526"/>
    </location>
</feature>
<dbReference type="InterPro" id="IPR000504">
    <property type="entry name" value="RRM_dom"/>
</dbReference>
<organism evidence="6 7">
    <name type="scientific">Gonapodya prolifera (strain JEL478)</name>
    <name type="common">Monoblepharis prolifera</name>
    <dbReference type="NCBI Taxonomy" id="1344416"/>
    <lineage>
        <taxon>Eukaryota</taxon>
        <taxon>Fungi</taxon>
        <taxon>Fungi incertae sedis</taxon>
        <taxon>Chytridiomycota</taxon>
        <taxon>Chytridiomycota incertae sedis</taxon>
        <taxon>Monoblepharidomycetes</taxon>
        <taxon>Monoblepharidales</taxon>
        <taxon>Gonapodyaceae</taxon>
        <taxon>Gonapodya</taxon>
    </lineage>
</organism>
<sequence>MGTVERERETIFLAKVPPDYTKEKLAAMCMPFGQPMQIMVKEPNINVKSSKMAWICFESTMIARRVVDELKKSRLDITIDFARENFSWDRNVRPSRPYPSSSALNGAQDIPDGSMNRNAYDVVPSRYRGNDNRDKERDRDPRDRDRLDRDGRFASSSSNGMDFTSRQRRGEDTYRAERDREPIYTSTAQSHSTSGADKYEGRDRDRDRAHPFYRRRRTSYSRSRSRSVSPPRTRRSPPRRARSPSLDRDRGPRQDLRVRRPTSPSPPRRPGHDVFRTAPSSSADLKPLSPPPAVPRSPQSWKPLRKQSEPLFRSKGPRRTSSPTAPPTPPIEREVEVTGLPVDAKLEDIKALFGNVGELERAETPGAKGTCTLRFVSTESAVACVEFFHGGTWRGGKVDVSLVSSPPAPPMQDDDPVFWDEKAPPDEGRLKMATSVLVRNVPLGKKVYELEDLFALAGKVVFRDVDLKGRGFVVFATVDDCERAVEVFHLGQWDGCVLRVVKHDGAPFFTLSEDARRKIRLQVRSTPTKVQVTFFDPALPVALAIQVSVPVSIPWKKQVQICLAKEEEAQGGRVGEGEVRITRDRPRPGLEAEEAFNFEGI</sequence>
<evidence type="ECO:0000256" key="2">
    <source>
        <dbReference type="ARBA" id="ARBA00022884"/>
    </source>
</evidence>
<feature type="region of interest" description="Disordered" evidence="4">
    <location>
        <begin position="90"/>
        <end position="335"/>
    </location>
</feature>
<dbReference type="PROSITE" id="PS50102">
    <property type="entry name" value="RRM"/>
    <property type="match status" value="3"/>
</dbReference>
<dbReference type="OrthoDB" id="10665678at2759"/>
<feature type="domain" description="RRM" evidence="5">
    <location>
        <begin position="9"/>
        <end position="84"/>
    </location>
</feature>
<evidence type="ECO:0000256" key="4">
    <source>
        <dbReference type="SAM" id="MobiDB-lite"/>
    </source>
</evidence>
<dbReference type="InterPro" id="IPR012677">
    <property type="entry name" value="Nucleotide-bd_a/b_plait_sf"/>
</dbReference>
<dbReference type="AlphaFoldDB" id="A0A139ATD4"/>
<evidence type="ECO:0000256" key="1">
    <source>
        <dbReference type="ARBA" id="ARBA00022737"/>
    </source>
</evidence>
<dbReference type="GO" id="GO:0003723">
    <property type="term" value="F:RNA binding"/>
    <property type="evidence" value="ECO:0007669"/>
    <property type="project" value="UniProtKB-UniRule"/>
</dbReference>
<feature type="compositionally biased region" description="Polar residues" evidence="4">
    <location>
        <begin position="184"/>
        <end position="195"/>
    </location>
</feature>
<keyword evidence="2 3" id="KW-0694">RNA-binding</keyword>
<dbReference type="SMART" id="SM00360">
    <property type="entry name" value="RRM"/>
    <property type="match status" value="3"/>
</dbReference>
<dbReference type="SUPFAM" id="SSF54928">
    <property type="entry name" value="RNA-binding domain, RBD"/>
    <property type="match status" value="2"/>
</dbReference>
<dbReference type="Proteomes" id="UP000070544">
    <property type="component" value="Unassembled WGS sequence"/>
</dbReference>
<dbReference type="EMBL" id="KQ965736">
    <property type="protein sequence ID" value="KXS19991.1"/>
    <property type="molecule type" value="Genomic_DNA"/>
</dbReference>
<name>A0A139ATD4_GONPJ</name>
<feature type="compositionally biased region" description="Basic and acidic residues" evidence="4">
    <location>
        <begin position="197"/>
        <end position="210"/>
    </location>
</feature>
<dbReference type="STRING" id="1344416.A0A139ATD4"/>
<feature type="compositionally biased region" description="Basic and acidic residues" evidence="4">
    <location>
        <begin position="245"/>
        <end position="258"/>
    </location>
</feature>
<evidence type="ECO:0000259" key="5">
    <source>
        <dbReference type="PROSITE" id="PS50102"/>
    </source>
</evidence>
<evidence type="ECO:0000313" key="7">
    <source>
        <dbReference type="Proteomes" id="UP000070544"/>
    </source>
</evidence>